<organism evidence="2 3">
    <name type="scientific">Clostridium haemolyticum NCTC 9693</name>
    <dbReference type="NCBI Taxonomy" id="1443114"/>
    <lineage>
        <taxon>Bacteria</taxon>
        <taxon>Bacillati</taxon>
        <taxon>Bacillota</taxon>
        <taxon>Clostridia</taxon>
        <taxon>Eubacteriales</taxon>
        <taxon>Clostridiaceae</taxon>
        <taxon>Clostridium</taxon>
    </lineage>
</organism>
<feature type="coiled-coil region" evidence="1">
    <location>
        <begin position="14"/>
        <end position="41"/>
    </location>
</feature>
<protein>
    <recommendedName>
        <fullName evidence="4">DUF2313 domain-containing protein</fullName>
    </recommendedName>
</protein>
<dbReference type="InterPro" id="IPR018755">
    <property type="entry name" value="Phage_Mu_Gp48"/>
</dbReference>
<reference evidence="2 3" key="1">
    <citation type="submission" date="2014-02" db="EMBL/GenBank/DDBJ databases">
        <title>Plasmidome dynamics in the species complex Clostridium novyi sensu lato converts strains of independent lineages into distinctly different pathogens.</title>
        <authorList>
            <person name="Skarin H."/>
            <person name="Segerman B."/>
        </authorList>
    </citation>
    <scope>NUCLEOTIDE SEQUENCE [LARGE SCALE GENOMIC DNA]</scope>
    <source>
        <strain evidence="2 3">NCTC 9693</strain>
    </source>
</reference>
<gene>
    <name evidence="2" type="ORF">Z960_03420</name>
</gene>
<evidence type="ECO:0000313" key="3">
    <source>
        <dbReference type="Proteomes" id="UP000027937"/>
    </source>
</evidence>
<dbReference type="Proteomes" id="UP000027937">
    <property type="component" value="Unassembled WGS sequence"/>
</dbReference>
<proteinExistence type="predicted"/>
<dbReference type="RefSeq" id="WP_039227974.1">
    <property type="nucleotide sequence ID" value="NZ_JENX01000026.1"/>
</dbReference>
<dbReference type="Pfam" id="PF10076">
    <property type="entry name" value="Phage_Mu_Gp48"/>
    <property type="match status" value="1"/>
</dbReference>
<dbReference type="EMBL" id="JENX01000026">
    <property type="protein sequence ID" value="KEI18196.1"/>
    <property type="molecule type" value="Genomic_DNA"/>
</dbReference>
<evidence type="ECO:0008006" key="4">
    <source>
        <dbReference type="Google" id="ProtNLM"/>
    </source>
</evidence>
<keyword evidence="3" id="KW-1185">Reference proteome</keyword>
<keyword evidence="1" id="KW-0175">Coiled coil</keyword>
<accession>A0ABR4TGP2</accession>
<evidence type="ECO:0000256" key="1">
    <source>
        <dbReference type="SAM" id="Coils"/>
    </source>
</evidence>
<comment type="caution">
    <text evidence="2">The sequence shown here is derived from an EMBL/GenBank/DDBJ whole genome shotgun (WGS) entry which is preliminary data.</text>
</comment>
<evidence type="ECO:0000313" key="2">
    <source>
        <dbReference type="EMBL" id="KEI18196.1"/>
    </source>
</evidence>
<sequence length="206" mass="23356">MLLKNYVPFFISNIKEMQNIYSTQQKEIDKLNLDVKDLKAQCFVKTATWGLSWWEEFVSITTDTSKSIEERRANILAKLRGQGTTTKKVIEEIAQAYADKVRVTEHNKESYFSLALESINKGFSYSLNSLYNIIEEIQPAHLEATYNLISTTNSNLYLGTTLLSAETTTIYPYTPKAIEINTNLNIGLGNGIDFEQTTIYPKGVNS</sequence>
<name>A0ABR4TGP2_CLOHA</name>